<keyword evidence="3" id="KW-1185">Reference proteome</keyword>
<organism evidence="2 3">
    <name type="scientific">Rhodococcus globerulus</name>
    <dbReference type="NCBI Taxonomy" id="33008"/>
    <lineage>
        <taxon>Bacteria</taxon>
        <taxon>Bacillati</taxon>
        <taxon>Actinomycetota</taxon>
        <taxon>Actinomycetes</taxon>
        <taxon>Mycobacteriales</taxon>
        <taxon>Nocardiaceae</taxon>
        <taxon>Rhodococcus</taxon>
    </lineage>
</organism>
<evidence type="ECO:0000313" key="3">
    <source>
        <dbReference type="Proteomes" id="UP001185927"/>
    </source>
</evidence>
<evidence type="ECO:0000256" key="1">
    <source>
        <dbReference type="SAM" id="MobiDB-lite"/>
    </source>
</evidence>
<evidence type="ECO:0000313" key="2">
    <source>
        <dbReference type="EMBL" id="MDV6267603.1"/>
    </source>
</evidence>
<reference evidence="2 3" key="1">
    <citation type="submission" date="2023-10" db="EMBL/GenBank/DDBJ databases">
        <title>Development of a sustainable strategy for remediation of hydrocarbon-contaminated territories based on the waste exchange concept.</title>
        <authorList>
            <person name="Krivoruchko A."/>
        </authorList>
    </citation>
    <scope>NUCLEOTIDE SEQUENCE [LARGE SCALE GENOMIC DNA]</scope>
    <source>
        <strain evidence="2 3">IEGM 1203</strain>
    </source>
</reference>
<proteinExistence type="predicted"/>
<dbReference type="EMBL" id="JAWLKB010000005">
    <property type="protein sequence ID" value="MDV6267603.1"/>
    <property type="molecule type" value="Genomic_DNA"/>
</dbReference>
<dbReference type="InterPro" id="IPR045773">
    <property type="entry name" value="DUF6226"/>
</dbReference>
<accession>A0ABU4BTW0</accession>
<dbReference type="Pfam" id="PF19736">
    <property type="entry name" value="DUF6226"/>
    <property type="match status" value="1"/>
</dbReference>
<sequence>MDDPPEEAYGRVTNPERFAPLIPAAEELISDLARRFDVTISRGPAAPSKSKTVATLESVQITPVHVDQAPLAITFTSFPGLYLDVGAWQHIALPSCGCDACSEDAESTLRELAEYSEALTAGQLSERITGNLRPVLEHSWEGLGWGRSGKSSLSREKAAELRAGPVQPPADGHWRPWSTTLPS</sequence>
<dbReference type="RefSeq" id="WP_317541837.1">
    <property type="nucleotide sequence ID" value="NZ_JAWLKB010000005.1"/>
</dbReference>
<protein>
    <submittedName>
        <fullName evidence="2">DUF6226 family protein</fullName>
    </submittedName>
</protein>
<comment type="caution">
    <text evidence="2">The sequence shown here is derived from an EMBL/GenBank/DDBJ whole genome shotgun (WGS) entry which is preliminary data.</text>
</comment>
<name>A0ABU4BTW0_RHOGO</name>
<feature type="region of interest" description="Disordered" evidence="1">
    <location>
        <begin position="146"/>
        <end position="183"/>
    </location>
</feature>
<gene>
    <name evidence="2" type="ORF">R3Q16_13405</name>
</gene>
<dbReference type="Proteomes" id="UP001185927">
    <property type="component" value="Unassembled WGS sequence"/>
</dbReference>